<evidence type="ECO:0000256" key="4">
    <source>
        <dbReference type="ARBA" id="ARBA00022801"/>
    </source>
</evidence>
<keyword evidence="4 10" id="KW-0378">Hydrolase</keyword>
<evidence type="ECO:0000256" key="5">
    <source>
        <dbReference type="ARBA" id="ARBA00031248"/>
    </source>
</evidence>
<protein>
    <recommendedName>
        <fullName evidence="3">bis(5'-nucleosyl)-tetraphosphatase (symmetrical)</fullName>
        <ecNumber evidence="3">3.6.1.41</ecNumber>
    </recommendedName>
    <alternativeName>
        <fullName evidence="6">Ap4A hydrolase</fullName>
    </alternativeName>
    <alternativeName>
        <fullName evidence="5">Diadenosine 5',5'''-P1,P4-tetraphosphate pyrophosphohydrolase</fullName>
    </alternativeName>
    <alternativeName>
        <fullName evidence="7">Diadenosine tetraphosphatase</fullName>
    </alternativeName>
</protein>
<evidence type="ECO:0000256" key="8">
    <source>
        <dbReference type="ARBA" id="ARBA00049417"/>
    </source>
</evidence>
<evidence type="ECO:0000313" key="10">
    <source>
        <dbReference type="EMBL" id="RRJ21254.1"/>
    </source>
</evidence>
<gene>
    <name evidence="10" type="ORF">EIK76_10255</name>
</gene>
<dbReference type="NCBIfam" id="TIGR00668">
    <property type="entry name" value="apaH"/>
    <property type="match status" value="1"/>
</dbReference>
<evidence type="ECO:0000256" key="6">
    <source>
        <dbReference type="ARBA" id="ARBA00032248"/>
    </source>
</evidence>
<dbReference type="SUPFAM" id="SSF56300">
    <property type="entry name" value="Metallo-dependent phosphatases"/>
    <property type="match status" value="1"/>
</dbReference>
<dbReference type="Pfam" id="PF00149">
    <property type="entry name" value="Metallophos"/>
    <property type="match status" value="1"/>
</dbReference>
<sequence>MPGYVIGDVQGCFQQLQSLLAKIQFDANKDYLWFCGDLVARGPDSLATLRFIRSLGDTAKVVLGNHDLHFLACAFGFAKADAKDLLDDLLHAPDLAELVHWLQQQPLMYFEPERQLLLVHAGLAPHWPVEIALQAAEEVSVVLKSSPERLFSVMYGNSPALWSDAQSEQDRWRFTINSCTRMRFCLANGALELKEKRHPEKVSTLIPWYAFWQQKPHPQIFFGHWAALMGDSPVKGIHALDTGCVWGNYLTAYCIETAQRYSVSD</sequence>
<evidence type="ECO:0000313" key="11">
    <source>
        <dbReference type="Proteomes" id="UP000276260"/>
    </source>
</evidence>
<organism evidence="10 11">
    <name type="scientific">Rheinheimera mesophila</name>
    <dbReference type="NCBI Taxonomy" id="1547515"/>
    <lineage>
        <taxon>Bacteria</taxon>
        <taxon>Pseudomonadati</taxon>
        <taxon>Pseudomonadota</taxon>
        <taxon>Gammaproteobacteria</taxon>
        <taxon>Chromatiales</taxon>
        <taxon>Chromatiaceae</taxon>
        <taxon>Rheinheimera</taxon>
    </lineage>
</organism>
<dbReference type="Gene3D" id="3.60.21.10">
    <property type="match status" value="1"/>
</dbReference>
<dbReference type="EMBL" id="RRCF01000002">
    <property type="protein sequence ID" value="RRJ21254.1"/>
    <property type="molecule type" value="Genomic_DNA"/>
</dbReference>
<evidence type="ECO:0000256" key="1">
    <source>
        <dbReference type="ARBA" id="ARBA00003413"/>
    </source>
</evidence>
<dbReference type="InterPro" id="IPR004617">
    <property type="entry name" value="ApaH"/>
</dbReference>
<dbReference type="PANTHER" id="PTHR40942:SF4">
    <property type="entry name" value="CYTOCHROME C5"/>
    <property type="match status" value="1"/>
</dbReference>
<evidence type="ECO:0000259" key="9">
    <source>
        <dbReference type="Pfam" id="PF00149"/>
    </source>
</evidence>
<proteinExistence type="inferred from homology"/>
<evidence type="ECO:0000256" key="2">
    <source>
        <dbReference type="ARBA" id="ARBA00005419"/>
    </source>
</evidence>
<reference evidence="10 11" key="1">
    <citation type="submission" date="2018-11" db="EMBL/GenBank/DDBJ databases">
        <title>Draft genome analysis of Rheinheimera mesophila isolated from an industrial waste site.</title>
        <authorList>
            <person name="Yu Q."/>
            <person name="Qi Y."/>
            <person name="Zhang H."/>
            <person name="Lu Y."/>
            <person name="Pu J."/>
        </authorList>
    </citation>
    <scope>NUCLEOTIDE SEQUENCE [LARGE SCALE GENOMIC DNA]</scope>
    <source>
        <strain evidence="10 11">IITR13</strain>
    </source>
</reference>
<dbReference type="PANTHER" id="PTHR40942">
    <property type="match status" value="1"/>
</dbReference>
<dbReference type="AlphaFoldDB" id="A0A3P3QJA3"/>
<dbReference type="InterPro" id="IPR004843">
    <property type="entry name" value="Calcineurin-like_PHP"/>
</dbReference>
<dbReference type="RefSeq" id="WP_046519086.1">
    <property type="nucleotide sequence ID" value="NZ_LAVS01000007.1"/>
</dbReference>
<evidence type="ECO:0000256" key="3">
    <source>
        <dbReference type="ARBA" id="ARBA00012506"/>
    </source>
</evidence>
<dbReference type="GO" id="GO:0008803">
    <property type="term" value="F:bis(5'-nucleosyl)-tetraphosphatase (symmetrical) activity"/>
    <property type="evidence" value="ECO:0007669"/>
    <property type="project" value="UniProtKB-EC"/>
</dbReference>
<name>A0A3P3QJA3_9GAMM</name>
<dbReference type="NCBIfam" id="NF001204">
    <property type="entry name" value="PRK00166.1"/>
    <property type="match status" value="1"/>
</dbReference>
<dbReference type="InterPro" id="IPR029052">
    <property type="entry name" value="Metallo-depent_PP-like"/>
</dbReference>
<dbReference type="PIRSF" id="PIRSF000903">
    <property type="entry name" value="B5n-ttraPtase_sm"/>
    <property type="match status" value="1"/>
</dbReference>
<dbReference type="EC" id="3.6.1.41" evidence="3"/>
<comment type="catalytic activity">
    <reaction evidence="8">
        <text>P(1),P(4)-bis(5'-adenosyl) tetraphosphate + H2O = 2 ADP + 2 H(+)</text>
        <dbReference type="Rhea" id="RHEA:24252"/>
        <dbReference type="ChEBI" id="CHEBI:15377"/>
        <dbReference type="ChEBI" id="CHEBI:15378"/>
        <dbReference type="ChEBI" id="CHEBI:58141"/>
        <dbReference type="ChEBI" id="CHEBI:456216"/>
        <dbReference type="EC" id="3.6.1.41"/>
    </reaction>
</comment>
<comment type="similarity">
    <text evidence="2">Belongs to the Ap4A hydrolase family.</text>
</comment>
<keyword evidence="11" id="KW-1185">Reference proteome</keyword>
<accession>A0A3P3QJA3</accession>
<feature type="domain" description="Calcineurin-like phosphoesterase" evidence="9">
    <location>
        <begin position="4"/>
        <end position="172"/>
    </location>
</feature>
<comment type="caution">
    <text evidence="10">The sequence shown here is derived from an EMBL/GenBank/DDBJ whole genome shotgun (WGS) entry which is preliminary data.</text>
</comment>
<evidence type="ECO:0000256" key="7">
    <source>
        <dbReference type="ARBA" id="ARBA00033210"/>
    </source>
</evidence>
<comment type="function">
    <text evidence="1">Hydrolyzes diadenosine 5',5'''-P1,P4-tetraphosphate to yield ADP.</text>
</comment>
<dbReference type="OrthoDB" id="9807890at2"/>
<dbReference type="Proteomes" id="UP000276260">
    <property type="component" value="Unassembled WGS sequence"/>
</dbReference>